<comment type="caution">
    <text evidence="7">The sequence shown here is derived from an EMBL/GenBank/DDBJ whole genome shotgun (WGS) entry which is preliminary data.</text>
</comment>
<dbReference type="GO" id="GO:0046872">
    <property type="term" value="F:metal ion binding"/>
    <property type="evidence" value="ECO:0007669"/>
    <property type="project" value="UniProtKB-KW"/>
</dbReference>
<accession>A0A3E5B7I9</accession>
<proteinExistence type="predicted"/>
<evidence type="ECO:0000259" key="6">
    <source>
        <dbReference type="Pfam" id="PF09989"/>
    </source>
</evidence>
<dbReference type="NCBIfam" id="TIGR00241">
    <property type="entry name" value="CoA_E_activ"/>
    <property type="match status" value="1"/>
</dbReference>
<evidence type="ECO:0000256" key="3">
    <source>
        <dbReference type="ARBA" id="ARBA00023004"/>
    </source>
</evidence>
<feature type="domain" description="ATPase BadF/BadG/BcrA/BcrD type" evidence="5">
    <location>
        <begin position="4"/>
        <end position="254"/>
    </location>
</feature>
<dbReference type="InterPro" id="IPR002731">
    <property type="entry name" value="ATPase_BadF"/>
</dbReference>
<dbReference type="RefSeq" id="WP_117724901.1">
    <property type="nucleotide sequence ID" value="NZ_QSUL01000011.1"/>
</dbReference>
<keyword evidence="2" id="KW-0479">Metal-binding</keyword>
<dbReference type="EMBL" id="QSUL01000011">
    <property type="protein sequence ID" value="RGN33295.1"/>
    <property type="molecule type" value="Genomic_DNA"/>
</dbReference>
<keyword evidence="3" id="KW-0408">Iron</keyword>
<protein>
    <submittedName>
        <fullName evidence="7">2-hydroxyglutaryl-CoA dehydratase</fullName>
    </submittedName>
</protein>
<dbReference type="PANTHER" id="PTHR32329:SF4">
    <property type="entry name" value="ACTIVATOR OF 2-HYDROXYACYL-COA DEHYDRATASE"/>
    <property type="match status" value="1"/>
</dbReference>
<dbReference type="CDD" id="cd24035">
    <property type="entry name" value="ASKHA_NBD_O66634-like_rpt2"/>
    <property type="match status" value="1"/>
</dbReference>
<evidence type="ECO:0000256" key="2">
    <source>
        <dbReference type="ARBA" id="ARBA00022723"/>
    </source>
</evidence>
<dbReference type="Proteomes" id="UP000260983">
    <property type="component" value="Unassembled WGS sequence"/>
</dbReference>
<gene>
    <name evidence="7" type="ORF">DXB65_16330</name>
</gene>
<feature type="domain" description="DUF2229" evidence="6">
    <location>
        <begin position="669"/>
        <end position="881"/>
    </location>
</feature>
<organism evidence="7 8">
    <name type="scientific">Bacteroides oleiciplenus</name>
    <dbReference type="NCBI Taxonomy" id="626931"/>
    <lineage>
        <taxon>Bacteria</taxon>
        <taxon>Pseudomonadati</taxon>
        <taxon>Bacteroidota</taxon>
        <taxon>Bacteroidia</taxon>
        <taxon>Bacteroidales</taxon>
        <taxon>Bacteroidaceae</taxon>
        <taxon>Bacteroides</taxon>
    </lineage>
</organism>
<dbReference type="SUPFAM" id="SSF53067">
    <property type="entry name" value="Actin-like ATPase domain"/>
    <property type="match status" value="2"/>
</dbReference>
<comment type="cofactor">
    <cofactor evidence="1">
        <name>[4Fe-4S] cluster</name>
        <dbReference type="ChEBI" id="CHEBI:49883"/>
    </cofactor>
</comment>
<keyword evidence="4" id="KW-0411">Iron-sulfur</keyword>
<evidence type="ECO:0000259" key="5">
    <source>
        <dbReference type="Pfam" id="PF01869"/>
    </source>
</evidence>
<reference evidence="7 8" key="1">
    <citation type="submission" date="2018-08" db="EMBL/GenBank/DDBJ databases">
        <title>A genome reference for cultivated species of the human gut microbiota.</title>
        <authorList>
            <person name="Zou Y."/>
            <person name="Xue W."/>
            <person name="Luo G."/>
        </authorList>
    </citation>
    <scope>NUCLEOTIDE SEQUENCE [LARGE SCALE GENOMIC DNA]</scope>
    <source>
        <strain evidence="7 8">OM05-15BH</strain>
    </source>
</reference>
<feature type="domain" description="ATPase BadF/BadG/BcrA/BcrD type" evidence="5">
    <location>
        <begin position="323"/>
        <end position="579"/>
    </location>
</feature>
<dbReference type="PANTHER" id="PTHR32329">
    <property type="entry name" value="BIFUNCTIONAL PROTEIN [INCLUDES 2-HYDROXYACYL-COA DEHYDRATASE (N-TER) AND ITS ACTIVATOR DOMAIN (C_TERM)-RELATED"/>
    <property type="match status" value="1"/>
</dbReference>
<dbReference type="Pfam" id="PF09989">
    <property type="entry name" value="DUF2229"/>
    <property type="match status" value="1"/>
</dbReference>
<evidence type="ECO:0000256" key="1">
    <source>
        <dbReference type="ARBA" id="ARBA00001966"/>
    </source>
</evidence>
<dbReference type="Pfam" id="PF01869">
    <property type="entry name" value="BcrAD_BadFG"/>
    <property type="match status" value="2"/>
</dbReference>
<dbReference type="Gene3D" id="3.30.420.40">
    <property type="match status" value="4"/>
</dbReference>
<dbReference type="InterPro" id="IPR043129">
    <property type="entry name" value="ATPase_NBD"/>
</dbReference>
<dbReference type="InterPro" id="IPR051805">
    <property type="entry name" value="Dehydratase_Activator_Redct"/>
</dbReference>
<dbReference type="InterPro" id="IPR008275">
    <property type="entry name" value="CoA_E_activase_dom"/>
</dbReference>
<evidence type="ECO:0000256" key="4">
    <source>
        <dbReference type="ARBA" id="ARBA00023014"/>
    </source>
</evidence>
<evidence type="ECO:0000313" key="7">
    <source>
        <dbReference type="EMBL" id="RGN33295.1"/>
    </source>
</evidence>
<dbReference type="CDD" id="cd24034">
    <property type="entry name" value="ASKHA_NBD_O66634-like_rpt1"/>
    <property type="match status" value="1"/>
</dbReference>
<dbReference type="InterPro" id="IPR018709">
    <property type="entry name" value="CoA_activase_DUF2229"/>
</dbReference>
<name>A0A3E5B7I9_9BACE</name>
<sequence length="1409" mass="156810">MWKIGLDVGSTTAKLVVLDEKESVVFSKYERHNTRVREVVVAFLKELLSQIGDEEVTVRITGSIGMGISEKCSLPFVQEVVAAAKAIQKEHPQVATMVDIGGEDAKVVFFRNGEATDLRMNGNCAGGTGAFIDQMAIILGVNVSELNALAMNADRVYPIASRCGVFCKTDIQNLIAKNVSRENIAASIFRAVAVQTVTTLARGCDIQVPVLFCGGPLAFIPALRKAFIDYLSLDEKEVILPTDGTLLPALGSALSCTDKDHSFPLSGLIDAIDKKLDASSGKFIGLKAIFEDEAEYEEWKERIAGNKIVRSKLVAGEQDVFMGIDSGSTTTKIVVIDAESRLLYSYYNTNGGNAIKTVEEGLKDLYEKCSDCGAVLNIKGSCSTGYGEDLMKCAFQLHSGIIETIAHYMAAQYLDKDVSFILDIGGQDMKAIFVNKDGIDRIEINEACSSGCGSFMETFAKSLGYTVHDFSLAACRAKAPCDLGTRCTVFMNSKVKQVLRDGATVDDIAAGLAYSVVKNCLYKVLKLKDVSALGKNIVVQGGTMRNDAIVRAIELLTDTEVSRCTTPELMGAFGCALYAKKHQGATIRLEEMIGKAQYKSRFLHCKGCDNQCLVMRYDFENGKSYYSGNRCEKVFTNGEGSEYKGKNIYHRKNELLFDRKVEITNPWLTVGIPRCLNMYEEYPFWHTLFTACGIQVCLSDVSNFLSYENNARMVMSDNICFPAKLVHSHISNLIHKKVNRIFMPFVIFEKKEKEQNSYNCPIVTGYSEVIKSVQSCGIPIDSPVISFKDRKLLYKQCKELLCRLGVDETMVQLAFDKAESKQDSFEKMLVSCNGEILQSARKEGALTVVLAGRPYHSDPLIQHKISDMIADMGVNVISDDWVRDKDVNLGDIHFVSQWAYTHRILKAAKWCAEQGKDVQFVEMTSFGCGPDAFLVDEVRDLLMRHNKSLTLLKLDDISNVGSMKLRVRSLVESLKLANTQENEKQDTKEFVTVPVYDKAYRDRKILLPFFTPFISPLLPALLRVAGFDAENLPLSDGESSEWGLKYANNEVCYPATLIVGDIIKAFKTKRYDPAKTTVAITQTGGQCRASNYISLIKKALIDAGYTDVPVISVSFGSMIENNQPAFKVNWLKVLPIALYSVLYSDCIAKFYYASVVREKEAGASAKLRDKYLGLASEAILRRSTRQLTRLLQAAADEFNAVCMDCDTPKVGIVGEIFLKFNPFAQKNAIDWLIERGIEVVPPILTDFFMQSFVNRKVDVQSYLKEKQFSDYAFDWLYKLVKKQVDKINTIAGRFRYFAPFNDIFDEAAGAENIISLSAQFGEGWLLPAEVVSYVRQGVNNVISLQPFGCIANHIVAKGIEKRIKILFPDINLLSLDFDSGVSDVNIVNRMLLFIDNLKEREIWRQMTTI</sequence>
<evidence type="ECO:0000313" key="8">
    <source>
        <dbReference type="Proteomes" id="UP000260983"/>
    </source>
</evidence>
<dbReference type="GO" id="GO:0051536">
    <property type="term" value="F:iron-sulfur cluster binding"/>
    <property type="evidence" value="ECO:0007669"/>
    <property type="project" value="UniProtKB-KW"/>
</dbReference>